<proteinExistence type="predicted"/>
<name>A0ABP4B234_9ACTN</name>
<accession>A0ABP4B234</accession>
<reference evidence="2" key="1">
    <citation type="journal article" date="2019" name="Int. J. Syst. Evol. Microbiol.">
        <title>The Global Catalogue of Microorganisms (GCM) 10K type strain sequencing project: providing services to taxonomists for standard genome sequencing and annotation.</title>
        <authorList>
            <consortium name="The Broad Institute Genomics Platform"/>
            <consortium name="The Broad Institute Genome Sequencing Center for Infectious Disease"/>
            <person name="Wu L."/>
            <person name="Ma J."/>
        </authorList>
    </citation>
    <scope>NUCLEOTIDE SEQUENCE [LARGE SCALE GENOMIC DNA]</scope>
    <source>
        <strain evidence="2">JCM 10977</strain>
    </source>
</reference>
<comment type="caution">
    <text evidence="1">The sequence shown here is derived from an EMBL/GenBank/DDBJ whole genome shotgun (WGS) entry which is preliminary data.</text>
</comment>
<evidence type="ECO:0000313" key="2">
    <source>
        <dbReference type="Proteomes" id="UP001500542"/>
    </source>
</evidence>
<sequence>MGAVERVIAENSELLEQWAGADDLAWAAAVQDLLSRLRWQFAKAHRRVGKAAVAACSLTAKAAP</sequence>
<protein>
    <submittedName>
        <fullName evidence="1">Uncharacterized protein</fullName>
    </submittedName>
</protein>
<evidence type="ECO:0000313" key="1">
    <source>
        <dbReference type="EMBL" id="GAA0943379.1"/>
    </source>
</evidence>
<gene>
    <name evidence="1" type="ORF">GCM10009554_36560</name>
</gene>
<dbReference type="EMBL" id="BAAAHK010000008">
    <property type="protein sequence ID" value="GAA0943379.1"/>
    <property type="molecule type" value="Genomic_DNA"/>
</dbReference>
<dbReference type="Proteomes" id="UP001500542">
    <property type="component" value="Unassembled WGS sequence"/>
</dbReference>
<keyword evidence="2" id="KW-1185">Reference proteome</keyword>
<organism evidence="1 2">
    <name type="scientific">Kribbella koreensis</name>
    <dbReference type="NCBI Taxonomy" id="57909"/>
    <lineage>
        <taxon>Bacteria</taxon>
        <taxon>Bacillati</taxon>
        <taxon>Actinomycetota</taxon>
        <taxon>Actinomycetes</taxon>
        <taxon>Propionibacteriales</taxon>
        <taxon>Kribbellaceae</taxon>
        <taxon>Kribbella</taxon>
    </lineage>
</organism>